<dbReference type="PANTHER" id="PTHR30616:SF2">
    <property type="entry name" value="PURINE NUCLEOSIDE PHOSPHORYLASE LACC1"/>
    <property type="match status" value="1"/>
</dbReference>
<proteinExistence type="inferred from homology"/>
<comment type="catalytic activity">
    <reaction evidence="9">
        <text>adenosine + H2O + H(+) = inosine + NH4(+)</text>
        <dbReference type="Rhea" id="RHEA:24408"/>
        <dbReference type="ChEBI" id="CHEBI:15377"/>
        <dbReference type="ChEBI" id="CHEBI:15378"/>
        <dbReference type="ChEBI" id="CHEBI:16335"/>
        <dbReference type="ChEBI" id="CHEBI:17596"/>
        <dbReference type="ChEBI" id="CHEBI:28938"/>
        <dbReference type="EC" id="3.5.4.4"/>
    </reaction>
    <physiologicalReaction direction="left-to-right" evidence="9">
        <dbReference type="Rhea" id="RHEA:24409"/>
    </physiologicalReaction>
</comment>
<comment type="caution">
    <text evidence="12">The sequence shown here is derived from an EMBL/GenBank/DDBJ whole genome shotgun (WGS) entry which is preliminary data.</text>
</comment>
<evidence type="ECO:0000313" key="13">
    <source>
        <dbReference type="Proteomes" id="UP001185728"/>
    </source>
</evidence>
<dbReference type="GO" id="GO:0005507">
    <property type="term" value="F:copper ion binding"/>
    <property type="evidence" value="ECO:0007669"/>
    <property type="project" value="TreeGrafter"/>
</dbReference>
<comment type="similarity">
    <text evidence="3">Belongs to the purine nucleoside phosphorylase YfiH/LACC1 family.</text>
</comment>
<evidence type="ECO:0000256" key="9">
    <source>
        <dbReference type="ARBA" id="ARBA00047989"/>
    </source>
</evidence>
<sequence>MTAAEGPAGTARVPAGPFVHRETVRTATGAVHVAWTSVAAGNLALHVVPPDEAERLARVSAARRALERVMGVPEDATLYLDQVHSADVVWADGPGRGGAPAPVADAAVSRDGSRPLAVMVADCLPVVFVDETTGATAVAHAGRRGLLDGVLEATVDRLLSLRPETDRTGPGLRAWIGPGVCGRCYEVPAALRAEAAARLPATAATTSWGTPALDLPAGAAQVLRARGVTTATIDACTREDERLFSHRRAPGEGRFAGLVWRTDPDATTPRGEA</sequence>
<keyword evidence="7" id="KW-0862">Zinc</keyword>
<accession>A0AAP5T7M8</accession>
<evidence type="ECO:0000256" key="3">
    <source>
        <dbReference type="ARBA" id="ARBA00007353"/>
    </source>
</evidence>
<dbReference type="SUPFAM" id="SSF64438">
    <property type="entry name" value="CNF1/YfiH-like putative cysteine hydrolases"/>
    <property type="match status" value="1"/>
</dbReference>
<dbReference type="Pfam" id="PF02578">
    <property type="entry name" value="Cu-oxidase_4"/>
    <property type="match status" value="1"/>
</dbReference>
<dbReference type="EMBL" id="JAWLUK010000007">
    <property type="protein sequence ID" value="MDV7177054.1"/>
    <property type="molecule type" value="Genomic_DNA"/>
</dbReference>
<comment type="catalytic activity">
    <reaction evidence="11">
        <text>S-methyl-5'-thioadenosine + phosphate = 5-(methylsulfanyl)-alpha-D-ribose 1-phosphate + adenine</text>
        <dbReference type="Rhea" id="RHEA:11852"/>
        <dbReference type="ChEBI" id="CHEBI:16708"/>
        <dbReference type="ChEBI" id="CHEBI:17509"/>
        <dbReference type="ChEBI" id="CHEBI:43474"/>
        <dbReference type="ChEBI" id="CHEBI:58533"/>
        <dbReference type="EC" id="2.4.2.28"/>
    </reaction>
    <physiologicalReaction direction="left-to-right" evidence="11">
        <dbReference type="Rhea" id="RHEA:11853"/>
    </physiologicalReaction>
</comment>
<evidence type="ECO:0000256" key="8">
    <source>
        <dbReference type="ARBA" id="ARBA00023008"/>
    </source>
</evidence>
<evidence type="ECO:0000256" key="2">
    <source>
        <dbReference type="ARBA" id="ARBA00003215"/>
    </source>
</evidence>
<protein>
    <submittedName>
        <fullName evidence="12">Polyphenol oxidase family protein</fullName>
    </submittedName>
</protein>
<dbReference type="RefSeq" id="WP_144826291.1">
    <property type="nucleotide sequence ID" value="NZ_JAWLUK010000007.1"/>
</dbReference>
<evidence type="ECO:0000256" key="7">
    <source>
        <dbReference type="ARBA" id="ARBA00022833"/>
    </source>
</evidence>
<evidence type="ECO:0000256" key="6">
    <source>
        <dbReference type="ARBA" id="ARBA00022801"/>
    </source>
</evidence>
<dbReference type="InterPro" id="IPR003730">
    <property type="entry name" value="Cu_polyphenol_OxRdtase"/>
</dbReference>
<evidence type="ECO:0000256" key="1">
    <source>
        <dbReference type="ARBA" id="ARBA00000553"/>
    </source>
</evidence>
<gene>
    <name evidence="12" type="ORF">R4064_05255</name>
</gene>
<evidence type="ECO:0000256" key="4">
    <source>
        <dbReference type="ARBA" id="ARBA00022679"/>
    </source>
</evidence>
<keyword evidence="6" id="KW-0378">Hydrolase</keyword>
<dbReference type="AlphaFoldDB" id="A0AAP5T7M8"/>
<dbReference type="InterPro" id="IPR038371">
    <property type="entry name" value="Cu_polyphenol_OxRdtase_sf"/>
</dbReference>
<dbReference type="Proteomes" id="UP001185728">
    <property type="component" value="Unassembled WGS sequence"/>
</dbReference>
<keyword evidence="5" id="KW-0479">Metal-binding</keyword>
<comment type="function">
    <text evidence="2">Purine nucleoside enzyme that catalyzes the phosphorolysis of adenosine and inosine nucleosides, yielding D-ribose 1-phosphate and the respective free bases, adenine and hypoxanthine. Also catalyzes the phosphorolysis of S-methyl-5'-thioadenosine into adenine and S-methyl-5-thio-alpha-D-ribose 1-phosphate. Also has adenosine deaminase activity.</text>
</comment>
<dbReference type="CDD" id="cd16833">
    <property type="entry name" value="YfiH"/>
    <property type="match status" value="1"/>
</dbReference>
<evidence type="ECO:0000313" key="12">
    <source>
        <dbReference type="EMBL" id="MDV7177054.1"/>
    </source>
</evidence>
<evidence type="ECO:0000256" key="11">
    <source>
        <dbReference type="ARBA" id="ARBA00049893"/>
    </source>
</evidence>
<dbReference type="GO" id="GO:0017061">
    <property type="term" value="F:S-methyl-5-thioadenosine phosphorylase activity"/>
    <property type="evidence" value="ECO:0007669"/>
    <property type="project" value="UniProtKB-EC"/>
</dbReference>
<keyword evidence="8" id="KW-0186">Copper</keyword>
<comment type="catalytic activity">
    <reaction evidence="10">
        <text>adenosine + phosphate = alpha-D-ribose 1-phosphate + adenine</text>
        <dbReference type="Rhea" id="RHEA:27642"/>
        <dbReference type="ChEBI" id="CHEBI:16335"/>
        <dbReference type="ChEBI" id="CHEBI:16708"/>
        <dbReference type="ChEBI" id="CHEBI:43474"/>
        <dbReference type="ChEBI" id="CHEBI:57720"/>
        <dbReference type="EC" id="2.4.2.1"/>
    </reaction>
    <physiologicalReaction direction="left-to-right" evidence="10">
        <dbReference type="Rhea" id="RHEA:27643"/>
    </physiologicalReaction>
</comment>
<evidence type="ECO:0000256" key="10">
    <source>
        <dbReference type="ARBA" id="ARBA00048968"/>
    </source>
</evidence>
<dbReference type="GO" id="GO:0016787">
    <property type="term" value="F:hydrolase activity"/>
    <property type="evidence" value="ECO:0007669"/>
    <property type="project" value="UniProtKB-KW"/>
</dbReference>
<keyword evidence="4" id="KW-0808">Transferase</keyword>
<evidence type="ECO:0000256" key="5">
    <source>
        <dbReference type="ARBA" id="ARBA00022723"/>
    </source>
</evidence>
<dbReference type="InterPro" id="IPR011324">
    <property type="entry name" value="Cytotoxic_necrot_fac-like_cat"/>
</dbReference>
<organism evidence="12 13">
    <name type="scientific">Micrococcus yunnanensis</name>
    <dbReference type="NCBI Taxonomy" id="566027"/>
    <lineage>
        <taxon>Bacteria</taxon>
        <taxon>Bacillati</taxon>
        <taxon>Actinomycetota</taxon>
        <taxon>Actinomycetes</taxon>
        <taxon>Micrococcales</taxon>
        <taxon>Micrococcaceae</taxon>
        <taxon>Micrococcus</taxon>
    </lineage>
</organism>
<comment type="catalytic activity">
    <reaction evidence="1">
        <text>inosine + phosphate = alpha-D-ribose 1-phosphate + hypoxanthine</text>
        <dbReference type="Rhea" id="RHEA:27646"/>
        <dbReference type="ChEBI" id="CHEBI:17368"/>
        <dbReference type="ChEBI" id="CHEBI:17596"/>
        <dbReference type="ChEBI" id="CHEBI:43474"/>
        <dbReference type="ChEBI" id="CHEBI:57720"/>
        <dbReference type="EC" id="2.4.2.1"/>
    </reaction>
    <physiologicalReaction direction="left-to-right" evidence="1">
        <dbReference type="Rhea" id="RHEA:27647"/>
    </physiologicalReaction>
</comment>
<reference evidence="12" key="1">
    <citation type="submission" date="2023-10" db="EMBL/GenBank/DDBJ databases">
        <title>Development of a sustainable strategy for remediation of hydrocarbon-contaminated territories based on the waste exchange concept.</title>
        <authorList>
            <person name="Krivoruchko A."/>
        </authorList>
    </citation>
    <scope>NUCLEOTIDE SEQUENCE</scope>
    <source>
        <strain evidence="12">IEGM 1325</strain>
    </source>
</reference>
<dbReference type="Gene3D" id="3.60.140.10">
    <property type="entry name" value="CNF1/YfiH-like putative cysteine hydrolases"/>
    <property type="match status" value="1"/>
</dbReference>
<dbReference type="PANTHER" id="PTHR30616">
    <property type="entry name" value="UNCHARACTERIZED PROTEIN YFIH"/>
    <property type="match status" value="1"/>
</dbReference>
<name>A0AAP5T7M8_9MICC</name>